<dbReference type="PANTHER" id="PTHR11361:SF35">
    <property type="entry name" value="DNA MISMATCH REPAIR PROTEIN MSH2"/>
    <property type="match status" value="1"/>
</dbReference>
<dbReference type="InterPro" id="IPR016151">
    <property type="entry name" value="DNA_mismatch_repair_MutS_N"/>
</dbReference>
<dbReference type="InterPro" id="IPR007695">
    <property type="entry name" value="DNA_mismatch_repair_MutS-lik_N"/>
</dbReference>
<comment type="similarity">
    <text evidence="2 11">Belongs to the DNA mismatch repair MutS family.</text>
</comment>
<evidence type="ECO:0000256" key="8">
    <source>
        <dbReference type="ARBA" id="ARBA00023204"/>
    </source>
</evidence>
<dbReference type="Gene3D" id="3.40.50.300">
    <property type="entry name" value="P-loop containing nucleotide triphosphate hydrolases"/>
    <property type="match status" value="1"/>
</dbReference>
<dbReference type="PIRSF" id="PIRSF005813">
    <property type="entry name" value="MSH2"/>
    <property type="match status" value="1"/>
</dbReference>
<evidence type="ECO:0000313" key="14">
    <source>
        <dbReference type="Proteomes" id="UP000772434"/>
    </source>
</evidence>
<evidence type="ECO:0000256" key="2">
    <source>
        <dbReference type="ARBA" id="ARBA00006271"/>
    </source>
</evidence>
<dbReference type="SMART" id="SM00533">
    <property type="entry name" value="MUTSd"/>
    <property type="match status" value="1"/>
</dbReference>
<dbReference type="AlphaFoldDB" id="A0A9P5UEW3"/>
<proteinExistence type="inferred from homology"/>
<dbReference type="InterPro" id="IPR007860">
    <property type="entry name" value="DNA_mmatch_repair_MutS_con_dom"/>
</dbReference>
<dbReference type="PROSITE" id="PS00486">
    <property type="entry name" value="DNA_MISMATCH_REPAIR_2"/>
    <property type="match status" value="1"/>
</dbReference>
<dbReference type="Pfam" id="PF01624">
    <property type="entry name" value="MutS_I"/>
    <property type="match status" value="1"/>
</dbReference>
<comment type="subcellular location">
    <subcellularLocation>
        <location evidence="1">Nucleus</location>
    </subcellularLocation>
</comment>
<evidence type="ECO:0000256" key="1">
    <source>
        <dbReference type="ARBA" id="ARBA00004123"/>
    </source>
</evidence>
<dbReference type="SUPFAM" id="SSF52540">
    <property type="entry name" value="P-loop containing nucleoside triphosphate hydrolases"/>
    <property type="match status" value="1"/>
</dbReference>
<dbReference type="GO" id="GO:0030983">
    <property type="term" value="F:mismatched DNA binding"/>
    <property type="evidence" value="ECO:0007669"/>
    <property type="project" value="InterPro"/>
</dbReference>
<keyword evidence="6" id="KW-0067">ATP-binding</keyword>
<dbReference type="InterPro" id="IPR011184">
    <property type="entry name" value="DNA_mismatch_repair_Msh2"/>
</dbReference>
<dbReference type="InterPro" id="IPR036678">
    <property type="entry name" value="MutS_con_dom_sf"/>
</dbReference>
<dbReference type="OrthoDB" id="121051at2759"/>
<comment type="caution">
    <text evidence="13">The sequence shown here is derived from an EMBL/GenBank/DDBJ whole genome shotgun (WGS) entry which is preliminary data.</text>
</comment>
<name>A0A9P5UEW3_9AGAR</name>
<reference evidence="13" key="1">
    <citation type="submission" date="2020-11" db="EMBL/GenBank/DDBJ databases">
        <authorList>
            <consortium name="DOE Joint Genome Institute"/>
            <person name="Ahrendt S."/>
            <person name="Riley R."/>
            <person name="Andreopoulos W."/>
            <person name="Labutti K."/>
            <person name="Pangilinan J."/>
            <person name="Ruiz-Duenas F.J."/>
            <person name="Barrasa J.M."/>
            <person name="Sanchez-Garcia M."/>
            <person name="Camarero S."/>
            <person name="Miyauchi S."/>
            <person name="Serrano A."/>
            <person name="Linde D."/>
            <person name="Babiker R."/>
            <person name="Drula E."/>
            <person name="Ayuso-Fernandez I."/>
            <person name="Pacheco R."/>
            <person name="Padilla G."/>
            <person name="Ferreira P."/>
            <person name="Barriuso J."/>
            <person name="Kellner H."/>
            <person name="Castanera R."/>
            <person name="Alfaro M."/>
            <person name="Ramirez L."/>
            <person name="Pisabarro A.G."/>
            <person name="Kuo A."/>
            <person name="Tritt A."/>
            <person name="Lipzen A."/>
            <person name="He G."/>
            <person name="Yan M."/>
            <person name="Ng V."/>
            <person name="Cullen D."/>
            <person name="Martin F."/>
            <person name="Rosso M.-N."/>
            <person name="Henrissat B."/>
            <person name="Hibbett D."/>
            <person name="Martinez A.T."/>
            <person name="Grigoriev I.V."/>
        </authorList>
    </citation>
    <scope>NUCLEOTIDE SEQUENCE</scope>
    <source>
        <strain evidence="13">AH 40177</strain>
    </source>
</reference>
<evidence type="ECO:0000256" key="10">
    <source>
        <dbReference type="ARBA" id="ARBA00073545"/>
    </source>
</evidence>
<sequence>MATYSKESSKNQTDTLTDPGFISFFNKLPQKSPETGTLRLFHRTGTDPYYAVYGPDALYVATNVYHTNSVIKYLGAGGRAAGLPSVTMKTTVAQMLLREALTIKQLKVEIWVPENGQGKKVSKFVLDKEASPGNLQAVEDLLFIDTDLTSAPIVMAIKIASVAASSGDKTRLKTLGIAFADTSNRELGVSDFVDNDLFSNTESLVIQLSVKEAIIPTGTASGNTDRDVDLHKLKAVLDRCGIVVTERKPSEFSPKNIADDLPRLLSAAALPPAAEGTSADASATISQLGLPNAPAALSALVTYLSLLSDPSNHNAFSIRTHDLGQYMRLDASALRALNLTETPGNAGITTRNSTLLGLLNKCKTAQGTRLLGTWLKQPLVNLHEIKKRQNLVEMFVDDTNSRTQLQDEYLKYMPDLVRLCKKFQRAQASLEDVVRVYQVLPGMIEALEDVRTEQEEYTALLEEMCVEKLKEYQTSLAKYSDMVEETLDMRELDKNNYVIKPGYDPKLQELAEKLTEVRDGLDEEHREVGDDLNMILDKKLHLENNSTYGYCFRLTKNDAKGLSTKKYTELGTTKSGVFFTTKTLKQLAEDYLEYSSRYTRTQSGLVKEVVTIACTYIPVLESLNNVLAQLDVILSFAHVSINAPEPYVKPNVMQSGDGNVVLRNARHPCLEVQDDVSFIANDVEMIKDKSEFQIITGPNMGGKSTYIRQVGVIALMAQVGCFVPCSEAQLPIFDSVLCRVGAGDSQLKGVSTFMAEMLETATILRSATKDSLIIIDELGRGTSTYDGFGLAWAISEHIASEIHAFCLFATHFHELTALDQQIPHVKNLHVVAHVGEKNEEDKREITLLYKVEPGISDQSFGIHVAELANFPESVVKLAKRKADELEDFGGDDNNMDVDVDVPSEVTEEGIKIVEEFLRSWAAPKDGEDIVMEEESSPEQQLEQLKAHVDNFLPQIESNPWLKSLLTTF</sequence>
<evidence type="ECO:0000256" key="9">
    <source>
        <dbReference type="ARBA" id="ARBA00023242"/>
    </source>
</evidence>
<dbReference type="InterPro" id="IPR036187">
    <property type="entry name" value="DNA_mismatch_repair_MutS_sf"/>
</dbReference>
<keyword evidence="5 11" id="KW-0227">DNA damage</keyword>
<gene>
    <name evidence="13" type="ORF">BDP27DRAFT_1414900</name>
</gene>
<evidence type="ECO:0000256" key="6">
    <source>
        <dbReference type="ARBA" id="ARBA00022840"/>
    </source>
</evidence>
<keyword evidence="14" id="KW-1185">Reference proteome</keyword>
<dbReference type="FunFam" id="1.10.1420.10:FF:000003">
    <property type="entry name" value="DNA mismatch repair protein"/>
    <property type="match status" value="1"/>
</dbReference>
<dbReference type="InterPro" id="IPR045076">
    <property type="entry name" value="MutS"/>
</dbReference>
<keyword evidence="9" id="KW-0539">Nucleus</keyword>
<dbReference type="Gene3D" id="3.40.1170.10">
    <property type="entry name" value="DNA repair protein MutS, domain I"/>
    <property type="match status" value="1"/>
</dbReference>
<dbReference type="GO" id="GO:0005524">
    <property type="term" value="F:ATP binding"/>
    <property type="evidence" value="ECO:0007669"/>
    <property type="project" value="UniProtKB-KW"/>
</dbReference>
<evidence type="ECO:0000256" key="11">
    <source>
        <dbReference type="RuleBase" id="RU003756"/>
    </source>
</evidence>
<dbReference type="Proteomes" id="UP000772434">
    <property type="component" value="Unassembled WGS sequence"/>
</dbReference>
<dbReference type="CDD" id="cd03285">
    <property type="entry name" value="ABC_MSH2_euk"/>
    <property type="match status" value="1"/>
</dbReference>
<dbReference type="FunFam" id="3.30.420.110:FF:000002">
    <property type="entry name" value="DNA mismatch repair protein"/>
    <property type="match status" value="1"/>
</dbReference>
<keyword evidence="8 11" id="KW-0234">DNA repair</keyword>
<dbReference type="Gene3D" id="3.30.420.110">
    <property type="entry name" value="MutS, connector domain"/>
    <property type="match status" value="1"/>
</dbReference>
<keyword evidence="7 11" id="KW-0238">DNA-binding</keyword>
<dbReference type="InterPro" id="IPR027417">
    <property type="entry name" value="P-loop_NTPase"/>
</dbReference>
<organism evidence="13 14">
    <name type="scientific">Rhodocollybia butyracea</name>
    <dbReference type="NCBI Taxonomy" id="206335"/>
    <lineage>
        <taxon>Eukaryota</taxon>
        <taxon>Fungi</taxon>
        <taxon>Dikarya</taxon>
        <taxon>Basidiomycota</taxon>
        <taxon>Agaricomycotina</taxon>
        <taxon>Agaricomycetes</taxon>
        <taxon>Agaricomycetidae</taxon>
        <taxon>Agaricales</taxon>
        <taxon>Marasmiineae</taxon>
        <taxon>Omphalotaceae</taxon>
        <taxon>Rhodocollybia</taxon>
    </lineage>
</organism>
<protein>
    <recommendedName>
        <fullName evidence="10">DNA mismatch repair protein MSH2</fullName>
    </recommendedName>
    <alternativeName>
        <fullName evidence="3">DNA mismatch repair protein Msh2</fullName>
    </alternativeName>
</protein>
<dbReference type="GO" id="GO:0140664">
    <property type="term" value="F:ATP-dependent DNA damage sensor activity"/>
    <property type="evidence" value="ECO:0007669"/>
    <property type="project" value="InterPro"/>
</dbReference>
<dbReference type="Pfam" id="PF05190">
    <property type="entry name" value="MutS_IV"/>
    <property type="match status" value="1"/>
</dbReference>
<evidence type="ECO:0000313" key="13">
    <source>
        <dbReference type="EMBL" id="KAF9075723.1"/>
    </source>
</evidence>
<dbReference type="SUPFAM" id="SSF53150">
    <property type="entry name" value="DNA repair protein MutS, domain II"/>
    <property type="match status" value="1"/>
</dbReference>
<dbReference type="EMBL" id="JADNRY010000008">
    <property type="protein sequence ID" value="KAF9075723.1"/>
    <property type="molecule type" value="Genomic_DNA"/>
</dbReference>
<dbReference type="InterPro" id="IPR007861">
    <property type="entry name" value="DNA_mismatch_repair_MutS_clamp"/>
</dbReference>
<dbReference type="NCBIfam" id="NF003810">
    <property type="entry name" value="PRK05399.1"/>
    <property type="match status" value="1"/>
</dbReference>
<dbReference type="GO" id="GO:0006312">
    <property type="term" value="P:mitotic recombination"/>
    <property type="evidence" value="ECO:0007669"/>
    <property type="project" value="TreeGrafter"/>
</dbReference>
<dbReference type="InterPro" id="IPR000432">
    <property type="entry name" value="DNA_mismatch_repair_MutS_C"/>
</dbReference>
<feature type="domain" description="DNA mismatch repair proteins mutS family" evidence="12">
    <location>
        <begin position="771"/>
        <end position="787"/>
    </location>
</feature>
<dbReference type="InterPro" id="IPR007696">
    <property type="entry name" value="DNA_mismatch_repair_MutS_core"/>
</dbReference>
<dbReference type="FunFam" id="3.40.50.300:FF:000925">
    <property type="entry name" value="DNA mismatch repair protein MSH2"/>
    <property type="match status" value="1"/>
</dbReference>
<keyword evidence="4 11" id="KW-0547">Nucleotide-binding</keyword>
<dbReference type="Pfam" id="PF00488">
    <property type="entry name" value="MutS_V"/>
    <property type="match status" value="1"/>
</dbReference>
<dbReference type="SUPFAM" id="SSF48334">
    <property type="entry name" value="DNA repair protein MutS, domain III"/>
    <property type="match status" value="1"/>
</dbReference>
<dbReference type="GO" id="GO:0032301">
    <property type="term" value="C:MutSalpha complex"/>
    <property type="evidence" value="ECO:0007669"/>
    <property type="project" value="TreeGrafter"/>
</dbReference>
<dbReference type="InterPro" id="IPR032642">
    <property type="entry name" value="Msh2_ATP-bd"/>
</dbReference>
<dbReference type="Pfam" id="PF05188">
    <property type="entry name" value="MutS_II"/>
    <property type="match status" value="1"/>
</dbReference>
<comment type="function">
    <text evidence="11">Component of the post-replicative DNA mismatch repair system (MMR).</text>
</comment>
<evidence type="ECO:0000256" key="5">
    <source>
        <dbReference type="ARBA" id="ARBA00022763"/>
    </source>
</evidence>
<dbReference type="GO" id="GO:0051053">
    <property type="term" value="P:negative regulation of DNA metabolic process"/>
    <property type="evidence" value="ECO:0007669"/>
    <property type="project" value="UniProtKB-ARBA"/>
</dbReference>
<dbReference type="SMART" id="SM00534">
    <property type="entry name" value="MUTSac"/>
    <property type="match status" value="1"/>
</dbReference>
<evidence type="ECO:0000256" key="4">
    <source>
        <dbReference type="ARBA" id="ARBA00022741"/>
    </source>
</evidence>
<evidence type="ECO:0000256" key="7">
    <source>
        <dbReference type="ARBA" id="ARBA00023125"/>
    </source>
</evidence>
<evidence type="ECO:0000259" key="12">
    <source>
        <dbReference type="PROSITE" id="PS00486"/>
    </source>
</evidence>
<dbReference type="GO" id="GO:0006298">
    <property type="term" value="P:mismatch repair"/>
    <property type="evidence" value="ECO:0007669"/>
    <property type="project" value="InterPro"/>
</dbReference>
<dbReference type="Gene3D" id="1.10.1420.10">
    <property type="match status" value="2"/>
</dbReference>
<evidence type="ECO:0000256" key="3">
    <source>
        <dbReference type="ARBA" id="ARBA00019549"/>
    </source>
</evidence>
<accession>A0A9P5UEW3</accession>
<dbReference type="PANTHER" id="PTHR11361">
    <property type="entry name" value="DNA MISMATCH REPAIR PROTEIN MUTS FAMILY MEMBER"/>
    <property type="match status" value="1"/>
</dbReference>
<dbReference type="Pfam" id="PF05192">
    <property type="entry name" value="MutS_III"/>
    <property type="match status" value="1"/>
</dbReference>